<dbReference type="InterPro" id="IPR003692">
    <property type="entry name" value="Hydantoinase_B"/>
</dbReference>
<feature type="compositionally biased region" description="Basic and acidic residues" evidence="1">
    <location>
        <begin position="486"/>
        <end position="512"/>
    </location>
</feature>
<accession>A0A831SSQ3</accession>
<dbReference type="Pfam" id="PF02538">
    <property type="entry name" value="Hydantoinase_B"/>
    <property type="match status" value="1"/>
</dbReference>
<evidence type="ECO:0000313" key="4">
    <source>
        <dbReference type="EMBL" id="HED31082.1"/>
    </source>
</evidence>
<dbReference type="EMBL" id="DSBW01000121">
    <property type="protein sequence ID" value="HED31082.1"/>
    <property type="molecule type" value="Genomic_DNA"/>
</dbReference>
<evidence type="ECO:0000256" key="1">
    <source>
        <dbReference type="SAM" id="MobiDB-lite"/>
    </source>
</evidence>
<dbReference type="PANTHER" id="PTHR11365">
    <property type="entry name" value="5-OXOPROLINASE RELATED"/>
    <property type="match status" value="1"/>
</dbReference>
<dbReference type="InterPro" id="IPR045079">
    <property type="entry name" value="Oxoprolinase-like"/>
</dbReference>
<evidence type="ECO:0000259" key="2">
    <source>
        <dbReference type="Pfam" id="PF01968"/>
    </source>
</evidence>
<organism evidence="4">
    <name type="scientific">Prosthecochloris aestuarii</name>
    <dbReference type="NCBI Taxonomy" id="1102"/>
    <lineage>
        <taxon>Bacteria</taxon>
        <taxon>Pseudomonadati</taxon>
        <taxon>Chlorobiota</taxon>
        <taxon>Chlorobiia</taxon>
        <taxon>Chlorobiales</taxon>
        <taxon>Chlorobiaceae</taxon>
        <taxon>Prosthecochloris</taxon>
    </lineage>
</organism>
<dbReference type="Pfam" id="PF01968">
    <property type="entry name" value="Hydantoinase_A"/>
    <property type="match status" value="1"/>
</dbReference>
<reference evidence="4" key="1">
    <citation type="journal article" date="2020" name="mSystems">
        <title>Genome- and Community-Level Interaction Insights into Carbon Utilization and Element Cycling Functions of Hydrothermarchaeota in Hydrothermal Sediment.</title>
        <authorList>
            <person name="Zhou Z."/>
            <person name="Liu Y."/>
            <person name="Xu W."/>
            <person name="Pan J."/>
            <person name="Luo Z.H."/>
            <person name="Li M."/>
        </authorList>
    </citation>
    <scope>NUCLEOTIDE SEQUENCE [LARGE SCALE GENOMIC DNA]</scope>
    <source>
        <strain evidence="4">SpSt-1181</strain>
    </source>
</reference>
<feature type="region of interest" description="Disordered" evidence="1">
    <location>
        <begin position="481"/>
        <end position="512"/>
    </location>
</feature>
<dbReference type="InterPro" id="IPR002821">
    <property type="entry name" value="Hydantoinase_A"/>
</dbReference>
<dbReference type="AlphaFoldDB" id="A0A831SSQ3"/>
<feature type="domain" description="Hydantoinase A/oxoprolinase" evidence="2">
    <location>
        <begin position="1"/>
        <end position="52"/>
    </location>
</feature>
<feature type="domain" description="Hydantoinase B/oxoprolinase" evidence="3">
    <location>
        <begin position="265"/>
        <end position="473"/>
    </location>
</feature>
<proteinExistence type="predicted"/>
<comment type="caution">
    <text evidence="4">The sequence shown here is derived from an EMBL/GenBank/DDBJ whole genome shotgun (WGS) entry which is preliminary data.</text>
</comment>
<evidence type="ECO:0000259" key="3">
    <source>
        <dbReference type="Pfam" id="PF02538"/>
    </source>
</evidence>
<name>A0A831SSQ3_PROAE</name>
<protein>
    <submittedName>
        <fullName evidence="4">5-oxoprolinase</fullName>
    </submittedName>
</protein>
<dbReference type="Proteomes" id="UP000886335">
    <property type="component" value="Unassembled WGS sequence"/>
</dbReference>
<dbReference type="GO" id="GO:0017168">
    <property type="term" value="F:5-oxoprolinase (ATP-hydrolyzing) activity"/>
    <property type="evidence" value="ECO:0007669"/>
    <property type="project" value="TreeGrafter"/>
</dbReference>
<dbReference type="GO" id="GO:0005829">
    <property type="term" value="C:cytosol"/>
    <property type="evidence" value="ECO:0007669"/>
    <property type="project" value="TreeGrafter"/>
</dbReference>
<dbReference type="PANTHER" id="PTHR11365:SF23">
    <property type="entry name" value="HYPOTHETICAL 5-OXOPROLINASE (EUROFUNG)-RELATED"/>
    <property type="match status" value="1"/>
</dbReference>
<feature type="non-terminal residue" evidence="4">
    <location>
        <position position="1"/>
    </location>
</feature>
<gene>
    <name evidence="4" type="ORF">ENN50_05235</name>
</gene>
<sequence>DIRNHALVCFGGAAAQHACDIAEILSVDRIVVPPYSALLSAYGIAFSDRMERRLTGVLQPLSASLLKKLRNEAGCMADSLQRELDCPENGERTITTALLELRPAGSDTPVSVECAKGSRSLKWDTEEAICRRFDESYMKRFGFRAAGATVEVVTMRVEVRLQGEAGIRHENKRVSLQPGSPHGSPGKKTRVWTTDRFEDIPLIDEDSLYAGIEIDGPAMIAGSELTLFIQRSFHARMDRQGCIVMTRSGKTDEHPPASRQSTAPDPVLLEVFSNLFMNIAEQMGYTLANTAHSINMKERLDFSCALFDHEGRLAANAPHIPVHLGAMDDTIRHIIAECGDDMQPGDMYMANNPHKGGSHLPDITVVAPVFCNSDAPSFYIANRGHHADIGGITPGSMPPSSRAIHEEGVVIDNVLLVRSGKLREREVIELLGSGPFPARNIHERLSDLRAQVAANTRGMAELQRAIDSWGGKNIVRLHGISPAECASRHRTTDREPRGKKRPADNHTGRLHG</sequence>
<dbReference type="GO" id="GO:0006749">
    <property type="term" value="P:glutathione metabolic process"/>
    <property type="evidence" value="ECO:0007669"/>
    <property type="project" value="TreeGrafter"/>
</dbReference>